<gene>
    <name evidence="1" type="ORF">RDV84_22790</name>
</gene>
<evidence type="ECO:0000313" key="2">
    <source>
        <dbReference type="Proteomes" id="UP001229313"/>
    </source>
</evidence>
<evidence type="ECO:0000313" key="1">
    <source>
        <dbReference type="EMBL" id="WMT02758.1"/>
    </source>
</evidence>
<dbReference type="EMBL" id="CP133568">
    <property type="protein sequence ID" value="WMT02758.1"/>
    <property type="molecule type" value="Genomic_DNA"/>
</dbReference>
<keyword evidence="2" id="KW-1185">Reference proteome</keyword>
<organism evidence="1 2">
    <name type="scientific">Lysobacter yananisis</name>
    <dbReference type="NCBI Taxonomy" id="1003114"/>
    <lineage>
        <taxon>Bacteria</taxon>
        <taxon>Pseudomonadati</taxon>
        <taxon>Pseudomonadota</taxon>
        <taxon>Gammaproteobacteria</taxon>
        <taxon>Lysobacterales</taxon>
        <taxon>Lysobacteraceae</taxon>
        <taxon>Lysobacter</taxon>
    </lineage>
</organism>
<reference evidence="1 2" key="1">
    <citation type="submission" date="2023-08" db="EMBL/GenBank/DDBJ databases">
        <title>The whole genome sequence of Lysobacter yananisis.</title>
        <authorList>
            <person name="Sun H."/>
        </authorList>
    </citation>
    <scope>NUCLEOTIDE SEQUENCE [LARGE SCALE GENOMIC DNA]</scope>
    <source>
        <strain evidence="1 2">SNNU513</strain>
    </source>
</reference>
<sequence length="470" mass="50132">MKQDEMKRYRAVDVCHIWGERASAEVGRMVDEIRFANAHFQRIAGTRQGLAQKAGFAAEVHHAETFNLDAILKDKRVRAYTAQHPESTISSIDSTTDILLRDGQSAETSAQLKYYRTAEDTQKALRVTRDGIPKYHEAEQHVVPSDQVDAVRESARKCQIENAGKRPQVADAAYEVEQKATGHLEHGGVQSAELSLEDAKALGAGMEEGEALLRKTERTYLDASTAKQLRHAAKSAAMIATVVAGTVNTVRCLKLIREGKLSEIEAAKYILWNTAIAAGDASLKAGAATATVSVAARTLPQLFAGSAFQTALASGGVAGFAISAVDLAECLVLVAAGRMTKDEIETRTGKNLLQSSSAVVGSAVGSAICAPAGPIGIFVGSLVGALITSLATTIAIDNQIEASYRETLATAEALVQSHHVLVESATLIAMSERAFVSFRVGVVQSEQQFCTQMQVIDAQLDALQLAIEKI</sequence>
<name>A0ABY9P8S5_9GAMM</name>
<dbReference type="Proteomes" id="UP001229313">
    <property type="component" value="Chromosome"/>
</dbReference>
<dbReference type="RefSeq" id="WP_309151720.1">
    <property type="nucleotide sequence ID" value="NZ_CP133568.1"/>
</dbReference>
<proteinExistence type="predicted"/>
<accession>A0ABY9P8S5</accession>
<protein>
    <submittedName>
        <fullName evidence="1">Uncharacterized protein</fullName>
    </submittedName>
</protein>